<keyword evidence="6" id="KW-0325">Glycoprotein</keyword>
<evidence type="ECO:0000256" key="5">
    <source>
        <dbReference type="ARBA" id="ARBA00023136"/>
    </source>
</evidence>
<evidence type="ECO:0000256" key="3">
    <source>
        <dbReference type="ARBA" id="ARBA00022729"/>
    </source>
</evidence>
<evidence type="ECO:0000256" key="7">
    <source>
        <dbReference type="ARBA" id="ARBA00023228"/>
    </source>
</evidence>
<keyword evidence="2 11" id="KW-0812">Transmembrane</keyword>
<dbReference type="Proteomes" id="UP000515150">
    <property type="component" value="Chromosome 11"/>
</dbReference>
<evidence type="ECO:0000256" key="11">
    <source>
        <dbReference type="SAM" id="Phobius"/>
    </source>
</evidence>
<keyword evidence="3" id="KW-0732">Signal</keyword>
<evidence type="ECO:0000256" key="2">
    <source>
        <dbReference type="ARBA" id="ARBA00022692"/>
    </source>
</evidence>
<evidence type="ECO:0000256" key="6">
    <source>
        <dbReference type="ARBA" id="ARBA00023180"/>
    </source>
</evidence>
<protein>
    <submittedName>
        <fullName evidence="13">Glycosylated lysosomal membrane protein isoform X1</fullName>
    </submittedName>
</protein>
<comment type="similarity">
    <text evidence="1">Belongs to the GLMP family.</text>
</comment>
<evidence type="ECO:0000313" key="12">
    <source>
        <dbReference type="Proteomes" id="UP000515150"/>
    </source>
</evidence>
<accession>A0A6P7NU55</accession>
<dbReference type="InterPro" id="IPR029382">
    <property type="entry name" value="NCU-G1"/>
</dbReference>
<keyword evidence="5 11" id="KW-0472">Membrane</keyword>
<keyword evidence="7" id="KW-0458">Lysosome</keyword>
<dbReference type="Pfam" id="PF15065">
    <property type="entry name" value="NCU-G1"/>
    <property type="match status" value="1"/>
</dbReference>
<comment type="function">
    <text evidence="8">Required to protect lysosomal transporter MFSD1 from lysosomal proteolysis and for MFSD1 lysosomal localization.</text>
</comment>
<comment type="subunit">
    <text evidence="10">Interacts (via lumenal domain) with lysosomal protein MFSD1; the interaction starts while both proteins are still in the endoplasmic reticulum and is required for stabilization of MFSD1 in lysosomes but has no direct effect on its targeting to lysosomes or transporter activity.</text>
</comment>
<reference evidence="13" key="1">
    <citation type="submission" date="2025-08" db="UniProtKB">
        <authorList>
            <consortium name="RefSeq"/>
        </authorList>
    </citation>
    <scope>IDENTIFICATION</scope>
</reference>
<name>A0A6P7NU55_BETSP</name>
<keyword evidence="12" id="KW-1185">Reference proteome</keyword>
<comment type="subcellular location">
    <subcellularLocation>
        <location evidence="9">Lysosome membrane</location>
        <topology evidence="9">Single-pass type I membrane protein</topology>
        <orientation evidence="9">Lumenal side</orientation>
    </subcellularLocation>
</comment>
<dbReference type="FunCoup" id="A0A6P7NU55">
    <property type="interactions" value="499"/>
</dbReference>
<evidence type="ECO:0000256" key="8">
    <source>
        <dbReference type="ARBA" id="ARBA00024176"/>
    </source>
</evidence>
<dbReference type="KEGG" id="bspl:114866029"/>
<dbReference type="CTD" id="112770"/>
<evidence type="ECO:0000256" key="10">
    <source>
        <dbReference type="ARBA" id="ARBA00044960"/>
    </source>
</evidence>
<dbReference type="RefSeq" id="XP_029023456.1">
    <property type="nucleotide sequence ID" value="XM_029167623.3"/>
</dbReference>
<dbReference type="PANTHER" id="PTHR31981">
    <property type="entry name" value="GLYCOSYLATED LYSOSOMAL MEMBRANE PROTEIN"/>
    <property type="match status" value="1"/>
</dbReference>
<dbReference type="GeneID" id="114866029"/>
<gene>
    <name evidence="13" type="primary">glmp</name>
</gene>
<evidence type="ECO:0000256" key="1">
    <source>
        <dbReference type="ARBA" id="ARBA00010599"/>
    </source>
</evidence>
<evidence type="ECO:0000256" key="4">
    <source>
        <dbReference type="ARBA" id="ARBA00022989"/>
    </source>
</evidence>
<proteinExistence type="inferred from homology"/>
<dbReference type="AlphaFoldDB" id="A0A6P7NU55"/>
<organism evidence="12 13">
    <name type="scientific">Betta splendens</name>
    <name type="common">Siamese fighting fish</name>
    <dbReference type="NCBI Taxonomy" id="158456"/>
    <lineage>
        <taxon>Eukaryota</taxon>
        <taxon>Metazoa</taxon>
        <taxon>Chordata</taxon>
        <taxon>Craniata</taxon>
        <taxon>Vertebrata</taxon>
        <taxon>Euteleostomi</taxon>
        <taxon>Actinopterygii</taxon>
        <taxon>Neopterygii</taxon>
        <taxon>Teleostei</taxon>
        <taxon>Neoteleostei</taxon>
        <taxon>Acanthomorphata</taxon>
        <taxon>Anabantaria</taxon>
        <taxon>Anabantiformes</taxon>
        <taxon>Anabantoidei</taxon>
        <taxon>Osphronemidae</taxon>
        <taxon>Betta</taxon>
    </lineage>
</organism>
<evidence type="ECO:0000313" key="13">
    <source>
        <dbReference type="RefSeq" id="XP_029023456.1"/>
    </source>
</evidence>
<dbReference type="GO" id="GO:0005765">
    <property type="term" value="C:lysosomal membrane"/>
    <property type="evidence" value="ECO:0007669"/>
    <property type="project" value="UniProtKB-SubCell"/>
</dbReference>
<keyword evidence="4 11" id="KW-1133">Transmembrane helix</keyword>
<dbReference type="InParanoid" id="A0A6P7NU55"/>
<dbReference type="PANTHER" id="PTHR31981:SF1">
    <property type="entry name" value="GLYCOSYLATED LYSOSOMAL MEMBRANE PROTEIN"/>
    <property type="match status" value="1"/>
</dbReference>
<dbReference type="OrthoDB" id="6264340at2759"/>
<feature type="transmembrane region" description="Helical" evidence="11">
    <location>
        <begin position="359"/>
        <end position="383"/>
    </location>
</feature>
<sequence length="399" mass="43949">MAAAVKTLISGVFVILFCLLFGFCQSLFRGDTFKRQVTMELNPGSTGPHLGVNLLHIRAVGRNDTLHFLFCNQGAPTLLLVHTNVSSSIVTVNWTLFLARNTSGSLKIEPESSVLYSTAVVFSRLWEYNDLNDTADPTSGFFPPYELQDFIWSPLNLSDMTALLCGANATSISGSICFQLSVFEMGGRGLSWPHLLHTANSSQVKVWLDGMLPRANNSRFLLELQAVSESYPLSRVEVHQSIDDEYTPSVFKVFQWVSAPNSISDILGFVQWKPVAYRHSNPSLEDAMPCRHSDPHPQNSEAMAASSGVIRAFYSQLKPFGLNVSFGLAGDPFYINTKFLSWTVLVGIGSPPTDSFSPVVITIMAIGLGTPLVLVLLGGMWVCMRKRTMESTMTYEPIN</sequence>
<evidence type="ECO:0000256" key="9">
    <source>
        <dbReference type="ARBA" id="ARBA00024189"/>
    </source>
</evidence>